<proteinExistence type="inferred from homology"/>
<reference evidence="9 10" key="1">
    <citation type="submission" date="2020-08" db="EMBL/GenBank/DDBJ databases">
        <title>Sequencing the genomes of 1000 actinobacteria strains.</title>
        <authorList>
            <person name="Klenk H.-P."/>
        </authorList>
    </citation>
    <scope>NUCLEOTIDE SEQUENCE [LARGE SCALE GENOMIC DNA]</scope>
    <source>
        <strain evidence="9 10">DSM 43149</strain>
    </source>
</reference>
<sequence>MKFSYLKVGRRLGAGFLVVILSMVALTAIAIFQVGRISDGLTGVDNAGAAQARDIADGLVTTMAVVCLLAAAVAAVVAWLITRSITGPINDAASVLAAVADGDLTRRVNVTSTDEVGQLGLSANAALTSISTVITELTHSAEGLADTSRRIGGLSGQIAKGAAESSAQANVVAGAAQEVSLNVQTVAAGAGEMGASISEISHNAHEAATVAAGAVDTVRTTTDTVSRLGDSSRMIGDVVKAITNIAEQTNLLALNATIEAARAGEAGKGFAVVAGEVKDLAQETARATEDISRRVEAIQADTASAVAAIADVSEVITRISDYQTTIASAVEEQTATTNEMNRSVGDAAAASEQIAVNIGSVADAARDTTSSVDESRRAAGELDELSRSLQNLAAGFRV</sequence>
<dbReference type="Pfam" id="PF00672">
    <property type="entry name" value="HAMP"/>
    <property type="match status" value="1"/>
</dbReference>
<keyword evidence="2 6" id="KW-1133">Transmembrane helix</keyword>
<evidence type="ECO:0000259" key="8">
    <source>
        <dbReference type="PROSITE" id="PS50885"/>
    </source>
</evidence>
<comment type="caution">
    <text evidence="9">The sequence shown here is derived from an EMBL/GenBank/DDBJ whole genome shotgun (WGS) entry which is preliminary data.</text>
</comment>
<keyword evidence="3 5" id="KW-0807">Transducer</keyword>
<dbReference type="GO" id="GO:0006935">
    <property type="term" value="P:chemotaxis"/>
    <property type="evidence" value="ECO:0007669"/>
    <property type="project" value="InterPro"/>
</dbReference>
<evidence type="ECO:0000256" key="1">
    <source>
        <dbReference type="ARBA" id="ARBA00022692"/>
    </source>
</evidence>
<dbReference type="InterPro" id="IPR004089">
    <property type="entry name" value="MCPsignal_dom"/>
</dbReference>
<dbReference type="SMART" id="SM00283">
    <property type="entry name" value="MA"/>
    <property type="match status" value="1"/>
</dbReference>
<feature type="domain" description="HAMP" evidence="8">
    <location>
        <begin position="83"/>
        <end position="135"/>
    </location>
</feature>
<dbReference type="PRINTS" id="PR00260">
    <property type="entry name" value="CHEMTRNSDUCR"/>
</dbReference>
<dbReference type="InterPro" id="IPR003660">
    <property type="entry name" value="HAMP_dom"/>
</dbReference>
<evidence type="ECO:0000256" key="5">
    <source>
        <dbReference type="PROSITE-ProRule" id="PRU00284"/>
    </source>
</evidence>
<evidence type="ECO:0000256" key="6">
    <source>
        <dbReference type="SAM" id="Phobius"/>
    </source>
</evidence>
<feature type="transmembrane region" description="Helical" evidence="6">
    <location>
        <begin position="55"/>
        <end position="81"/>
    </location>
</feature>
<evidence type="ECO:0000256" key="2">
    <source>
        <dbReference type="ARBA" id="ARBA00022989"/>
    </source>
</evidence>
<dbReference type="Proteomes" id="UP000578112">
    <property type="component" value="Unassembled WGS sequence"/>
</dbReference>
<dbReference type="GO" id="GO:0007165">
    <property type="term" value="P:signal transduction"/>
    <property type="evidence" value="ECO:0007669"/>
    <property type="project" value="UniProtKB-KW"/>
</dbReference>
<dbReference type="CDD" id="cd06225">
    <property type="entry name" value="HAMP"/>
    <property type="match status" value="1"/>
</dbReference>
<comment type="similarity">
    <text evidence="4">Belongs to the methyl-accepting chemotaxis (MCP) protein family.</text>
</comment>
<dbReference type="RefSeq" id="WP_184991401.1">
    <property type="nucleotide sequence ID" value="NZ_BOMK01000013.1"/>
</dbReference>
<accession>A0A7W7HUR8</accession>
<dbReference type="PROSITE" id="PS50885">
    <property type="entry name" value="HAMP"/>
    <property type="match status" value="1"/>
</dbReference>
<name>A0A7W7HUR8_9ACTN</name>
<dbReference type="GO" id="GO:0004888">
    <property type="term" value="F:transmembrane signaling receptor activity"/>
    <property type="evidence" value="ECO:0007669"/>
    <property type="project" value="InterPro"/>
</dbReference>
<evidence type="ECO:0000313" key="9">
    <source>
        <dbReference type="EMBL" id="MBB4761162.1"/>
    </source>
</evidence>
<keyword evidence="1 6" id="KW-0812">Transmembrane</keyword>
<dbReference type="Pfam" id="PF00015">
    <property type="entry name" value="MCPsignal"/>
    <property type="match status" value="1"/>
</dbReference>
<dbReference type="EMBL" id="JACHNH010000001">
    <property type="protein sequence ID" value="MBB4761162.1"/>
    <property type="molecule type" value="Genomic_DNA"/>
</dbReference>
<evidence type="ECO:0000256" key="4">
    <source>
        <dbReference type="ARBA" id="ARBA00029447"/>
    </source>
</evidence>
<dbReference type="PROSITE" id="PS50111">
    <property type="entry name" value="CHEMOTAXIS_TRANSDUC_2"/>
    <property type="match status" value="1"/>
</dbReference>
<dbReference type="GO" id="GO:0016020">
    <property type="term" value="C:membrane"/>
    <property type="evidence" value="ECO:0007669"/>
    <property type="project" value="InterPro"/>
</dbReference>
<dbReference type="SUPFAM" id="SSF58104">
    <property type="entry name" value="Methyl-accepting chemotaxis protein (MCP) signaling domain"/>
    <property type="match status" value="1"/>
</dbReference>
<dbReference type="Gene3D" id="1.10.287.950">
    <property type="entry name" value="Methyl-accepting chemotaxis protein"/>
    <property type="match status" value="1"/>
</dbReference>
<dbReference type="InterPro" id="IPR004090">
    <property type="entry name" value="Chemotax_Me-accpt_rcpt"/>
</dbReference>
<keyword evidence="10" id="KW-1185">Reference proteome</keyword>
<gene>
    <name evidence="9" type="ORF">BJ971_001718</name>
</gene>
<evidence type="ECO:0000256" key="3">
    <source>
        <dbReference type="ARBA" id="ARBA00023224"/>
    </source>
</evidence>
<evidence type="ECO:0000259" key="7">
    <source>
        <dbReference type="PROSITE" id="PS50111"/>
    </source>
</evidence>
<dbReference type="PANTHER" id="PTHR32089:SF112">
    <property type="entry name" value="LYSOZYME-LIKE PROTEIN-RELATED"/>
    <property type="match status" value="1"/>
</dbReference>
<dbReference type="PANTHER" id="PTHR32089">
    <property type="entry name" value="METHYL-ACCEPTING CHEMOTAXIS PROTEIN MCPB"/>
    <property type="match status" value="1"/>
</dbReference>
<feature type="domain" description="Methyl-accepting transducer" evidence="7">
    <location>
        <begin position="140"/>
        <end position="369"/>
    </location>
</feature>
<evidence type="ECO:0000313" key="10">
    <source>
        <dbReference type="Proteomes" id="UP000578112"/>
    </source>
</evidence>
<organism evidence="9 10">
    <name type="scientific">Actinoplanes digitatis</name>
    <dbReference type="NCBI Taxonomy" id="1868"/>
    <lineage>
        <taxon>Bacteria</taxon>
        <taxon>Bacillati</taxon>
        <taxon>Actinomycetota</taxon>
        <taxon>Actinomycetes</taxon>
        <taxon>Micromonosporales</taxon>
        <taxon>Micromonosporaceae</taxon>
        <taxon>Actinoplanes</taxon>
    </lineage>
</organism>
<keyword evidence="6" id="KW-0472">Membrane</keyword>
<protein>
    <submittedName>
        <fullName evidence="9">Methyl-accepting chemotaxis protein</fullName>
    </submittedName>
</protein>
<feature type="transmembrane region" description="Helical" evidence="6">
    <location>
        <begin position="12"/>
        <end position="35"/>
    </location>
</feature>
<dbReference type="SMART" id="SM00304">
    <property type="entry name" value="HAMP"/>
    <property type="match status" value="1"/>
</dbReference>
<dbReference type="AlphaFoldDB" id="A0A7W7HUR8"/>